<dbReference type="InterPro" id="IPR013083">
    <property type="entry name" value="Znf_RING/FYVE/PHD"/>
</dbReference>
<dbReference type="SUPFAM" id="SSF57850">
    <property type="entry name" value="RING/U-box"/>
    <property type="match status" value="1"/>
</dbReference>
<evidence type="ECO:0000256" key="14">
    <source>
        <dbReference type="PROSITE-ProRule" id="PRU00502"/>
    </source>
</evidence>
<evidence type="ECO:0000259" key="17">
    <source>
        <dbReference type="PROSITE" id="PS50271"/>
    </source>
</evidence>
<comment type="catalytic activity">
    <reaction evidence="1 15">
        <text>Thiol-dependent hydrolysis of ester, thioester, amide, peptide and isopeptide bonds formed by the C-terminal Gly of ubiquitin (a 76-residue protein attached to proteins as an intracellular targeting signal).</text>
        <dbReference type="EC" id="3.4.19.12"/>
    </reaction>
</comment>
<dbReference type="GO" id="GO:0005634">
    <property type="term" value="C:nucleus"/>
    <property type="evidence" value="ECO:0007669"/>
    <property type="project" value="UniProtKB-SubCell"/>
</dbReference>
<dbReference type="InterPro" id="IPR018200">
    <property type="entry name" value="USP_CS"/>
</dbReference>
<dbReference type="InterPro" id="IPR001607">
    <property type="entry name" value="Znf_UBP"/>
</dbReference>
<evidence type="ECO:0000256" key="12">
    <source>
        <dbReference type="ARBA" id="ARBA00023242"/>
    </source>
</evidence>
<keyword evidence="11" id="KW-0804">Transcription</keyword>
<dbReference type="GO" id="GO:0016579">
    <property type="term" value="P:protein deubiquitination"/>
    <property type="evidence" value="ECO:0007669"/>
    <property type="project" value="InterPro"/>
</dbReference>
<proteinExistence type="inferred from homology"/>
<dbReference type="AlphaFoldDB" id="A0A1J1J6K2"/>
<dbReference type="Proteomes" id="UP000183832">
    <property type="component" value="Unassembled WGS sequence"/>
</dbReference>
<dbReference type="Pfam" id="PF02148">
    <property type="entry name" value="zf-UBP"/>
    <property type="match status" value="1"/>
</dbReference>
<keyword evidence="12" id="KW-0539">Nucleus</keyword>
<dbReference type="InterPro" id="IPR038765">
    <property type="entry name" value="Papain-like_cys_pep_sf"/>
</dbReference>
<dbReference type="InterPro" id="IPR028889">
    <property type="entry name" value="USP"/>
</dbReference>
<keyword evidence="8 15" id="KW-0788">Thiol protease</keyword>
<evidence type="ECO:0000256" key="11">
    <source>
        <dbReference type="ARBA" id="ARBA00023163"/>
    </source>
</evidence>
<keyword evidence="7 15" id="KW-0378">Hydrolase</keyword>
<dbReference type="Pfam" id="PF00443">
    <property type="entry name" value="UCH"/>
    <property type="match status" value="1"/>
</dbReference>
<feature type="domain" description="UBP-type" evidence="17">
    <location>
        <begin position="19"/>
        <end position="118"/>
    </location>
</feature>
<evidence type="ECO:0000256" key="10">
    <source>
        <dbReference type="ARBA" id="ARBA00023015"/>
    </source>
</evidence>
<evidence type="ECO:0000256" key="5">
    <source>
        <dbReference type="ARBA" id="ARBA00022771"/>
    </source>
</evidence>
<evidence type="ECO:0000256" key="1">
    <source>
        <dbReference type="ARBA" id="ARBA00000707"/>
    </source>
</evidence>
<keyword evidence="4" id="KW-0479">Metal-binding</keyword>
<keyword evidence="3 15" id="KW-0645">Protease</keyword>
<name>A0A1J1J6K2_9DIPT</name>
<accession>A0A1J1J6K2</accession>
<dbReference type="PROSITE" id="PS50271">
    <property type="entry name" value="ZF_UBP"/>
    <property type="match status" value="1"/>
</dbReference>
<dbReference type="EMBL" id="CVRI01000070">
    <property type="protein sequence ID" value="CRL07412.1"/>
    <property type="molecule type" value="Genomic_DNA"/>
</dbReference>
<evidence type="ECO:0000256" key="2">
    <source>
        <dbReference type="ARBA" id="ARBA00004123"/>
    </source>
</evidence>
<evidence type="ECO:0000256" key="4">
    <source>
        <dbReference type="ARBA" id="ARBA00022723"/>
    </source>
</evidence>
<comment type="subcellular location">
    <subcellularLocation>
        <location evidence="2">Nucleus</location>
    </subcellularLocation>
</comment>
<dbReference type="OrthoDB" id="47475at2759"/>
<dbReference type="GO" id="GO:0008270">
    <property type="term" value="F:zinc ion binding"/>
    <property type="evidence" value="ECO:0007669"/>
    <property type="project" value="UniProtKB-KW"/>
</dbReference>
<dbReference type="STRING" id="568069.A0A1J1J6K2"/>
<dbReference type="InterPro" id="IPR001394">
    <property type="entry name" value="Peptidase_C19_UCH"/>
</dbReference>
<keyword evidence="5 14" id="KW-0863">Zinc-finger</keyword>
<dbReference type="EC" id="3.4.19.12" evidence="15"/>
<organism evidence="18 19">
    <name type="scientific">Clunio marinus</name>
    <dbReference type="NCBI Taxonomy" id="568069"/>
    <lineage>
        <taxon>Eukaryota</taxon>
        <taxon>Metazoa</taxon>
        <taxon>Ecdysozoa</taxon>
        <taxon>Arthropoda</taxon>
        <taxon>Hexapoda</taxon>
        <taxon>Insecta</taxon>
        <taxon>Pterygota</taxon>
        <taxon>Neoptera</taxon>
        <taxon>Endopterygota</taxon>
        <taxon>Diptera</taxon>
        <taxon>Nematocera</taxon>
        <taxon>Chironomoidea</taxon>
        <taxon>Chironomidae</taxon>
        <taxon>Clunio</taxon>
    </lineage>
</organism>
<evidence type="ECO:0000256" key="8">
    <source>
        <dbReference type="ARBA" id="ARBA00022807"/>
    </source>
</evidence>
<dbReference type="PANTHER" id="PTHR21646">
    <property type="entry name" value="UBIQUITIN CARBOXYL-TERMINAL HYDROLASE"/>
    <property type="match status" value="1"/>
</dbReference>
<dbReference type="PROSITE" id="PS00972">
    <property type="entry name" value="USP_1"/>
    <property type="match status" value="1"/>
</dbReference>
<reference evidence="18 19" key="1">
    <citation type="submission" date="2015-04" db="EMBL/GenBank/DDBJ databases">
        <authorList>
            <person name="Syromyatnikov M.Y."/>
            <person name="Popov V.N."/>
        </authorList>
    </citation>
    <scope>NUCLEOTIDE SEQUENCE [LARGE SCALE GENOMIC DNA]</scope>
</reference>
<gene>
    <name evidence="18" type="ORF">CLUMA_CG020385</name>
</gene>
<evidence type="ECO:0000313" key="19">
    <source>
        <dbReference type="Proteomes" id="UP000183832"/>
    </source>
</evidence>
<feature type="domain" description="USP" evidence="16">
    <location>
        <begin position="151"/>
        <end position="459"/>
    </location>
</feature>
<dbReference type="PROSITE" id="PS50235">
    <property type="entry name" value="USP_3"/>
    <property type="match status" value="1"/>
</dbReference>
<dbReference type="PROSITE" id="PS00973">
    <property type="entry name" value="USP_2"/>
    <property type="match status" value="1"/>
</dbReference>
<evidence type="ECO:0000313" key="18">
    <source>
        <dbReference type="EMBL" id="CRL07412.1"/>
    </source>
</evidence>
<comment type="similarity">
    <text evidence="13">Belongs to the peptidase C19 family. UBP8 subfamily.</text>
</comment>
<dbReference type="Gene3D" id="3.30.40.10">
    <property type="entry name" value="Zinc/RING finger domain, C3HC4 (zinc finger)"/>
    <property type="match status" value="1"/>
</dbReference>
<keyword evidence="6 15" id="KW-0833">Ubl conjugation pathway</keyword>
<keyword evidence="19" id="KW-1185">Reference proteome</keyword>
<keyword evidence="10" id="KW-0805">Transcription regulation</keyword>
<dbReference type="GO" id="GO:0004843">
    <property type="term" value="F:cysteine-type deubiquitinase activity"/>
    <property type="evidence" value="ECO:0007669"/>
    <property type="project" value="UniProtKB-UniRule"/>
</dbReference>
<evidence type="ECO:0000256" key="9">
    <source>
        <dbReference type="ARBA" id="ARBA00022833"/>
    </source>
</evidence>
<sequence>MCSHISEYYNKYGIKPYELVNSFFSSSLSREKRKIKAFSCICHICGQANNLLGCLHCIYFGCKAHIAEHFKNKKHYVAINLSHGHLFCFYCYDYVYDSKFLKINERYNALAAKSLKKSVSFLPWYPSEEEIALLQIHPKKFINENNRLGLRGLFNLGNSCFMNCIIQVLIHTPVLRDFFLSDNHNCKLSGCMVCEISKIFQEFYSGKTSPISLHDLLFLIWKNVSHLAGYKQQDAHEFFIATLNLLHIHFRDSSKAQHQDPCNCIVDKIFTGTLLSDLVCTTCKHVSPTFEPFKDLSLDLNEQPKSLINCLERFTRLEHLGANAKLICSKCNTEQEFTKELSIETLPIIASFHLKRFEQTGLNDKKKISTFISFPDELDLTPFLKKSQNNDQLMNRASAKYSLYAVVNHEGRSIDSGHYTSIVRHSNNHWVKCDDLNLTPFSIEKVLSSEGYLLFYHKKVLEYN</sequence>
<dbReference type="SUPFAM" id="SSF54001">
    <property type="entry name" value="Cysteine proteinases"/>
    <property type="match status" value="1"/>
</dbReference>
<evidence type="ECO:0000256" key="3">
    <source>
        <dbReference type="ARBA" id="ARBA00022670"/>
    </source>
</evidence>
<evidence type="ECO:0000256" key="7">
    <source>
        <dbReference type="ARBA" id="ARBA00022801"/>
    </source>
</evidence>
<evidence type="ECO:0000256" key="13">
    <source>
        <dbReference type="ARBA" id="ARBA00038490"/>
    </source>
</evidence>
<dbReference type="Gene3D" id="3.90.70.10">
    <property type="entry name" value="Cysteine proteinases"/>
    <property type="match status" value="1"/>
</dbReference>
<protein>
    <recommendedName>
        <fullName evidence="15">Ubiquitin carboxyl-terminal hydrolase</fullName>
        <ecNumber evidence="15">3.4.19.12</ecNumber>
    </recommendedName>
</protein>
<evidence type="ECO:0000256" key="15">
    <source>
        <dbReference type="RuleBase" id="RU366025"/>
    </source>
</evidence>
<evidence type="ECO:0000256" key="6">
    <source>
        <dbReference type="ARBA" id="ARBA00022786"/>
    </source>
</evidence>
<keyword evidence="9" id="KW-0862">Zinc</keyword>
<dbReference type="PANTHER" id="PTHR21646:SF33">
    <property type="entry name" value="UBIQUITIN CARBOXYL-TERMINAL HYDROLASE 22"/>
    <property type="match status" value="1"/>
</dbReference>
<dbReference type="InterPro" id="IPR050185">
    <property type="entry name" value="Ub_carboxyl-term_hydrolase"/>
</dbReference>
<dbReference type="GO" id="GO:0006508">
    <property type="term" value="P:proteolysis"/>
    <property type="evidence" value="ECO:0007669"/>
    <property type="project" value="UniProtKB-KW"/>
</dbReference>
<evidence type="ECO:0000259" key="16">
    <source>
        <dbReference type="PROSITE" id="PS50235"/>
    </source>
</evidence>